<evidence type="ECO:0000313" key="3">
    <source>
        <dbReference type="Proteomes" id="UP001631949"/>
    </source>
</evidence>
<evidence type="ECO:0000259" key="1">
    <source>
        <dbReference type="SMART" id="SM00382"/>
    </source>
</evidence>
<reference evidence="2 3" key="1">
    <citation type="journal article" date="2016" name="Int. J. Syst. Evol. Microbiol.">
        <title>Peptococcus simiae sp. nov., isolated from rhesus macaque faeces and emended description of the genus Peptococcus.</title>
        <authorList>
            <person name="Shkoporov A.N."/>
            <person name="Efimov B.A."/>
            <person name="Kondova I."/>
            <person name="Ouwerling B."/>
            <person name="Chaplin A.V."/>
            <person name="Shcherbakova V.A."/>
            <person name="Langermans J.A.M."/>
        </authorList>
    </citation>
    <scope>NUCLEOTIDE SEQUENCE [LARGE SCALE GENOMIC DNA]</scope>
    <source>
        <strain evidence="2 3">M108</strain>
    </source>
</reference>
<dbReference type="RefSeq" id="WP_408977634.1">
    <property type="nucleotide sequence ID" value="NZ_JBJUVG010000008.1"/>
</dbReference>
<dbReference type="InterPro" id="IPR003593">
    <property type="entry name" value="AAA+_ATPase"/>
</dbReference>
<keyword evidence="2" id="KW-0547">Nucleotide-binding</keyword>
<dbReference type="SMART" id="SM00382">
    <property type="entry name" value="AAA"/>
    <property type="match status" value="1"/>
</dbReference>
<dbReference type="PANTHER" id="PTHR11669">
    <property type="entry name" value="REPLICATION FACTOR C / DNA POLYMERASE III GAMMA-TAU SUBUNIT"/>
    <property type="match status" value="1"/>
</dbReference>
<dbReference type="CDD" id="cd00009">
    <property type="entry name" value="AAA"/>
    <property type="match status" value="1"/>
</dbReference>
<dbReference type="GO" id="GO:0005524">
    <property type="term" value="F:ATP binding"/>
    <property type="evidence" value="ECO:0007669"/>
    <property type="project" value="UniProtKB-KW"/>
</dbReference>
<protein>
    <submittedName>
        <fullName evidence="2">ATP-binding protein</fullName>
    </submittedName>
</protein>
<name>A0ABW9GZK6_9FIRM</name>
<keyword evidence="3" id="KW-1185">Reference proteome</keyword>
<comment type="caution">
    <text evidence="2">The sequence shown here is derived from an EMBL/GenBank/DDBJ whole genome shotgun (WGS) entry which is preliminary data.</text>
</comment>
<dbReference type="PANTHER" id="PTHR11669:SF8">
    <property type="entry name" value="DNA POLYMERASE III SUBUNIT DELTA"/>
    <property type="match status" value="1"/>
</dbReference>
<dbReference type="InterPro" id="IPR027417">
    <property type="entry name" value="P-loop_NTPase"/>
</dbReference>
<evidence type="ECO:0000313" key="2">
    <source>
        <dbReference type="EMBL" id="MFM9414021.1"/>
    </source>
</evidence>
<dbReference type="EMBL" id="JBJUVG010000008">
    <property type="protein sequence ID" value="MFM9414021.1"/>
    <property type="molecule type" value="Genomic_DNA"/>
</dbReference>
<dbReference type="SUPFAM" id="SSF52540">
    <property type="entry name" value="P-loop containing nucleoside triphosphate hydrolases"/>
    <property type="match status" value="1"/>
</dbReference>
<gene>
    <name evidence="2" type="ORF">ACKQTC_06545</name>
</gene>
<organism evidence="2 3">
    <name type="scientific">Peptococcus simiae</name>
    <dbReference type="NCBI Taxonomy" id="1643805"/>
    <lineage>
        <taxon>Bacteria</taxon>
        <taxon>Bacillati</taxon>
        <taxon>Bacillota</taxon>
        <taxon>Clostridia</taxon>
        <taxon>Eubacteriales</taxon>
        <taxon>Peptococcaceae</taxon>
        <taxon>Peptococcus</taxon>
    </lineage>
</organism>
<dbReference type="Pfam" id="PF13177">
    <property type="entry name" value="DNA_pol3_delta2"/>
    <property type="match status" value="1"/>
</dbReference>
<accession>A0ABW9GZK6</accession>
<sequence length="341" mass="36339">MQLSELRGEGRVIRQLSQALAAGTLPHGLLFIGPEGVGKGAAAQALATRLLCDNPQGIDACGQCPACGYMAKGAHPDLLEPAKDLGPDQTIGIARLRQLLDQLATTSHGRQTVVVIEGADRLTREAANAFLKTLEEPAEDITFILTTTHAEALPETVRSRLASYLFTPLPAADVAAILAAESPDYRPAQVDLAAGLSGGSVARGRRLLQDDGLVKERQDFFRLLDTLPQRHPGLLVEDVQALSQVPGEKRPSRGLVKGRFRRFLGYAESYYLNGLKTLLAIPANTHIPAPALPSAQAGSQVLARIRQGLRQLETGADPGLVFLITLLAIRRLLAPGKASKG</sequence>
<dbReference type="Gene3D" id="3.40.50.300">
    <property type="entry name" value="P-loop containing nucleotide triphosphate hydrolases"/>
    <property type="match status" value="1"/>
</dbReference>
<dbReference type="Proteomes" id="UP001631949">
    <property type="component" value="Unassembled WGS sequence"/>
</dbReference>
<feature type="domain" description="AAA+ ATPase" evidence="1">
    <location>
        <begin position="25"/>
        <end position="171"/>
    </location>
</feature>
<keyword evidence="2" id="KW-0067">ATP-binding</keyword>
<proteinExistence type="predicted"/>
<dbReference type="InterPro" id="IPR050238">
    <property type="entry name" value="DNA_Rep/Repair_Clamp_Loader"/>
</dbReference>